<feature type="transmembrane region" description="Helical" evidence="3">
    <location>
        <begin position="35"/>
        <end position="54"/>
    </location>
</feature>
<reference evidence="4 5" key="1">
    <citation type="submission" date="2018-05" db="EMBL/GenBank/DDBJ databases">
        <title>Genomic Encyclopedia of Type Strains, Phase IV (KMG-V): Genome sequencing to study the core and pangenomes of soil and plant-associated prokaryotes.</title>
        <authorList>
            <person name="Whitman W."/>
        </authorList>
    </citation>
    <scope>NUCLEOTIDE SEQUENCE [LARGE SCALE GENOMIC DNA]</scope>
    <source>
        <strain evidence="4 5">SLV-132</strain>
    </source>
</reference>
<keyword evidence="3" id="KW-1133">Transmembrane helix</keyword>
<evidence type="ECO:0000256" key="2">
    <source>
        <dbReference type="SAM" id="MobiDB-lite"/>
    </source>
</evidence>
<dbReference type="EMBL" id="QGGT01000001">
    <property type="protein sequence ID" value="PWK37527.1"/>
    <property type="molecule type" value="Genomic_DNA"/>
</dbReference>
<gene>
    <name evidence="4" type="ORF">C7419_1011409</name>
</gene>
<evidence type="ECO:0000256" key="3">
    <source>
        <dbReference type="SAM" id="Phobius"/>
    </source>
</evidence>
<organism evidence="4 5">
    <name type="scientific">Cupriavidus plantarum</name>
    <dbReference type="NCBI Taxonomy" id="942865"/>
    <lineage>
        <taxon>Bacteria</taxon>
        <taxon>Pseudomonadati</taxon>
        <taxon>Pseudomonadota</taxon>
        <taxon>Betaproteobacteria</taxon>
        <taxon>Burkholderiales</taxon>
        <taxon>Burkholderiaceae</taxon>
        <taxon>Cupriavidus</taxon>
    </lineage>
</organism>
<comment type="caution">
    <text evidence="4">The sequence shown here is derived from an EMBL/GenBank/DDBJ whole genome shotgun (WGS) entry which is preliminary data.</text>
</comment>
<feature type="region of interest" description="Disordered" evidence="2">
    <location>
        <begin position="115"/>
        <end position="142"/>
    </location>
</feature>
<dbReference type="Gene3D" id="1.20.5.2280">
    <property type="match status" value="1"/>
</dbReference>
<evidence type="ECO:0000256" key="1">
    <source>
        <dbReference type="SAM" id="Coils"/>
    </source>
</evidence>
<keyword evidence="3" id="KW-0472">Membrane</keyword>
<evidence type="ECO:0000313" key="5">
    <source>
        <dbReference type="Proteomes" id="UP000245754"/>
    </source>
</evidence>
<evidence type="ECO:0000313" key="4">
    <source>
        <dbReference type="EMBL" id="PWK37527.1"/>
    </source>
</evidence>
<feature type="coiled-coil region" evidence="1">
    <location>
        <begin position="87"/>
        <end position="114"/>
    </location>
</feature>
<dbReference type="AlphaFoldDB" id="A0A316EXS4"/>
<keyword evidence="5" id="KW-1185">Reference proteome</keyword>
<name>A0A316EXS4_9BURK</name>
<proteinExistence type="predicted"/>
<keyword evidence="3" id="KW-0812">Transmembrane</keyword>
<protein>
    <submittedName>
        <fullName evidence="4">Uncharacterized protein</fullName>
    </submittedName>
</protein>
<sequence>MSHTQNLHTQSLPHAAGCFPNTLTPRDPGHVPLKAGAFLFAGILASLSAVFAIVEYSSRDLKDALARIETQFDSRLNRLETRFDQRFDRIESQVQALDRKVDRLEIRLDKVEASIAPKRREHAGEQAGQHAGQHADLQAPTR</sequence>
<accession>A0A316EXS4</accession>
<dbReference type="Proteomes" id="UP000245754">
    <property type="component" value="Unassembled WGS sequence"/>
</dbReference>
<keyword evidence="1" id="KW-0175">Coiled coil</keyword>